<gene>
    <name evidence="1" type="ORF">VCR4J5_1830002</name>
</gene>
<comment type="caution">
    <text evidence="1">The sequence shown here is derived from an EMBL/GenBank/DDBJ whole genome shotgun (WGS) entry which is preliminary data.</text>
</comment>
<protein>
    <submittedName>
        <fullName evidence="1">Uncharacterized protein</fullName>
    </submittedName>
</protein>
<proteinExistence type="predicted"/>
<keyword evidence="2" id="KW-1185">Reference proteome</keyword>
<reference evidence="1 2" key="1">
    <citation type="submission" date="2014-06" db="EMBL/GenBank/DDBJ databases">
        <authorList>
            <person name="Le Roux F."/>
        </authorList>
    </citation>
    <scope>NUCLEOTIDE SEQUENCE [LARGE SCALE GENOMIC DNA]</scope>
    <source>
        <strain evidence="1 2">J5-4</strain>
    </source>
</reference>
<dbReference type="Proteomes" id="UP000049077">
    <property type="component" value="Unassembled WGS sequence"/>
</dbReference>
<organism evidence="1 2">
    <name type="scientific">Vibrio crassostreae</name>
    <dbReference type="NCBI Taxonomy" id="246167"/>
    <lineage>
        <taxon>Bacteria</taxon>
        <taxon>Pseudomonadati</taxon>
        <taxon>Pseudomonadota</taxon>
        <taxon>Gammaproteobacteria</taxon>
        <taxon>Vibrionales</taxon>
        <taxon>Vibrionaceae</taxon>
        <taxon>Vibrio</taxon>
    </lineage>
</organism>
<evidence type="ECO:0000313" key="1">
    <source>
        <dbReference type="EMBL" id="CDT29625.1"/>
    </source>
</evidence>
<accession>A0ABP1WYH8</accession>
<dbReference type="EMBL" id="CCJX01000094">
    <property type="protein sequence ID" value="CDT29625.1"/>
    <property type="molecule type" value="Genomic_DNA"/>
</dbReference>
<evidence type="ECO:0000313" key="2">
    <source>
        <dbReference type="Proteomes" id="UP000049077"/>
    </source>
</evidence>
<name>A0ABP1WYH8_9VIBR</name>
<sequence>MLTTWVKVSFRRETRSCIWRAIYSSKFSFLIEDGTAVSEMGVTLFSVFIFMSIGTKSEQ</sequence>